<proteinExistence type="predicted"/>
<feature type="domain" description="PKD/Chitinase" evidence="1">
    <location>
        <begin position="1922"/>
        <end position="1993"/>
    </location>
</feature>
<name>A0A1T5AMS1_9SPHI</name>
<feature type="domain" description="PKD/Chitinase" evidence="1">
    <location>
        <begin position="1067"/>
        <end position="1138"/>
    </location>
</feature>
<dbReference type="InterPro" id="IPR035986">
    <property type="entry name" value="PKD_dom_sf"/>
</dbReference>
<dbReference type="OrthoDB" id="1488276at2"/>
<keyword evidence="3" id="KW-1185">Reference proteome</keyword>
<dbReference type="SMART" id="SM00089">
    <property type="entry name" value="PKD"/>
    <property type="match status" value="21"/>
</dbReference>
<dbReference type="Proteomes" id="UP000189981">
    <property type="component" value="Unassembled WGS sequence"/>
</dbReference>
<feature type="domain" description="PKD/Chitinase" evidence="1">
    <location>
        <begin position="1454"/>
        <end position="1525"/>
    </location>
</feature>
<feature type="domain" description="PKD/Chitinase" evidence="1">
    <location>
        <begin position="1610"/>
        <end position="1681"/>
    </location>
</feature>
<dbReference type="InterPro" id="IPR022409">
    <property type="entry name" value="PKD/Chitinase_dom"/>
</dbReference>
<feature type="domain" description="PKD/Chitinase" evidence="1">
    <location>
        <begin position="912"/>
        <end position="982"/>
    </location>
</feature>
<feature type="domain" description="PKD/Chitinase" evidence="1">
    <location>
        <begin position="1844"/>
        <end position="1915"/>
    </location>
</feature>
<feature type="domain" description="PKD/Chitinase" evidence="1">
    <location>
        <begin position="1379"/>
        <end position="1448"/>
    </location>
</feature>
<feature type="domain" description="PKD/Chitinase" evidence="1">
    <location>
        <begin position="2390"/>
        <end position="2461"/>
    </location>
</feature>
<feature type="domain" description="PKD/Chitinase" evidence="1">
    <location>
        <begin position="1766"/>
        <end position="1837"/>
    </location>
</feature>
<evidence type="ECO:0000313" key="3">
    <source>
        <dbReference type="Proteomes" id="UP000189981"/>
    </source>
</evidence>
<feature type="domain" description="PKD/Chitinase" evidence="1">
    <location>
        <begin position="2547"/>
        <end position="2619"/>
    </location>
</feature>
<dbReference type="STRING" id="572036.SAMN05661099_0872"/>
<dbReference type="Pfam" id="PF13573">
    <property type="entry name" value="SprB"/>
    <property type="match status" value="32"/>
</dbReference>
<evidence type="ECO:0000313" key="2">
    <source>
        <dbReference type="EMBL" id="SKB36140.1"/>
    </source>
</evidence>
<organism evidence="2 3">
    <name type="scientific">Daejeonella lutea</name>
    <dbReference type="NCBI Taxonomy" id="572036"/>
    <lineage>
        <taxon>Bacteria</taxon>
        <taxon>Pseudomonadati</taxon>
        <taxon>Bacteroidota</taxon>
        <taxon>Sphingobacteriia</taxon>
        <taxon>Sphingobacteriales</taxon>
        <taxon>Sphingobacteriaceae</taxon>
        <taxon>Daejeonella</taxon>
    </lineage>
</organism>
<evidence type="ECO:0000259" key="1">
    <source>
        <dbReference type="SMART" id="SM00089"/>
    </source>
</evidence>
<feature type="domain" description="PKD/Chitinase" evidence="1">
    <location>
        <begin position="2312"/>
        <end position="2383"/>
    </location>
</feature>
<dbReference type="InterPro" id="IPR013783">
    <property type="entry name" value="Ig-like_fold"/>
</dbReference>
<dbReference type="EMBL" id="FUYR01000001">
    <property type="protein sequence ID" value="SKB36140.1"/>
    <property type="molecule type" value="Genomic_DNA"/>
</dbReference>
<accession>A0A1T5AMS1</accession>
<feature type="domain" description="PKD/Chitinase" evidence="1">
    <location>
        <begin position="1145"/>
        <end position="1216"/>
    </location>
</feature>
<dbReference type="SUPFAM" id="SSF141072">
    <property type="entry name" value="CalX-like"/>
    <property type="match status" value="1"/>
</dbReference>
<dbReference type="Pfam" id="PF13585">
    <property type="entry name" value="CHU_C"/>
    <property type="match status" value="1"/>
</dbReference>
<dbReference type="Pfam" id="PF17963">
    <property type="entry name" value="Big_9"/>
    <property type="match status" value="2"/>
</dbReference>
<dbReference type="InterPro" id="IPR038081">
    <property type="entry name" value="CalX-like_sf"/>
</dbReference>
<feature type="domain" description="PKD/Chitinase" evidence="1">
    <location>
        <begin position="1223"/>
        <end position="1294"/>
    </location>
</feature>
<feature type="domain" description="PKD/Chitinase" evidence="1">
    <location>
        <begin position="2006"/>
        <end position="2071"/>
    </location>
</feature>
<feature type="domain" description="PKD/Chitinase" evidence="1">
    <location>
        <begin position="985"/>
        <end position="1060"/>
    </location>
</feature>
<sequence>MGIFTKHFKRFFYLILGCFIMPVSVFADSYPARLHEFFPSFTPNAPTVIKPGFLLSKSRVANAAPEAIDVKNFYLQAINLPYQILPLIGSDADGSIASFKIITRTPANPQGRLMLNNVQVSNGQVLTPAEAKLLKFEPRSGFTGVASFTYTVTDNAGLSDSSPATFTIPVTNDPSLLVCSGTGLGTNILGANGTFSSPYITPNNTVNNCINNGSTTAGPVGNLGNSKPLQTTYTYASTSGGLGPEGTYSFLKTLGTISASDRNCIKTDWVASDHTGDGGYAMIVNGSPNSATFGKTFYQATSIAVCPNTLYEFSAYVINVLPGNHVAAAAGSEPNISFYINGELVSTSGAISYSTAATNWVPQWVKVGGLWYSGPNTSVDLKIDNATFVAGGNDLGLDDISMAICGPDITYPNIDLTARYCSYGVLPLKADIKASINTYSAYIFQNSIDGGLTWTDMGTAKIGSPVYNSTLNVYEYQATYGDIPITPSMDGYRYRLKVATDINNLTGTLCNVSADKIITVSTFNYPSGGADITGCNSSATAKLVAAAAGETWTTVAGNPSSATIDQSGNIAGMTANGIYKFQLTNTVGCSDTVNVTRDEIKSAGSDAFVCGSSTTLKLADAGAGYKWEIVAGNPASATINPSTGAIAGLTVDGVYRFILRSDYGGCTDEILITKATISPTSTKTDVLCFGASTGAIDLSVTGGTGPYSYSWSNGQTTQDLAGLPAGTYTVLITDSKGCSITYPVTINQPLELTLSSVKSDVLCFGASTGSINLTVAGGTGPYTYSWTGGTTSTTEDLTNLSAGSYTVFVKDVNNCSATATIIITQPAAALSVTSTKSDVLCFGASTGSINLTSAGGTGPYTYSWTGGITATTEDLTNLAAGSYTVTVTDANNCSATATITITQPAAALTLSSTQVNVLCFGASTGSINLTAIGGTGSYTYSWTGGTTAITEDLTNLAAGTYTVTVSDANNCSATATITITQPAAALSLTSTKSNVVCFGASTGSINLTATGGTGPYTYSWTGGTTATTEDLTNLSAASYTVTVTDANNCSATATITIAQPAAALTLTSTQTNVLCFGASTGSINLTAAGGTGAYTYSWTGGITATTEDLTNLAAGSYTVILTDANNCSATATITITQPAAAMTLSSTQVDVLCFGASTGSINLTATGGTGAYTYSWTGGTTASTEDLTNLAAGTYMVTVTDANNCSATANITIAQPASALTLTSTKSDVLCFGASTGSINLTATGGTGPYTYSWTGGTTATTEDLTNLAAGTYTAIVTDANNCSATATIMIAQPAAALTLTSTNTDVLCFGASTGSINLTVSGGTGAYTYSWTGGTTASTEDLTNLPAGMYTVTVTDANNCSATTTISIIQPASGLTVNSTQSDVRCFGTSTGAIDLSVTGGIGPYTYNWSNGLATQDLSGLAAGTYTVTVTDSKGCSATLTFTINQPLMLTVTSTQIDVLCFGASTGSINLIATGGTGAYTYSWTGGTTASTEDLTNLAAGTYTVTVTDANNCSATATITIVQPAAALTLSSTQVDVLCFGASTGSINLTAAGGTGPYTYSWTGGITATTEDLTNLAAGTYTVTVTDANNCSATATITITQPAAALSLTSTKSDVLCFGASTGSINLTATGGTGPYTYSWTGGTTATTEDLTNLSAGSYTVSVTDANNCSATATITIAHPAAALTLTSTQTNVLCFGASTGSINLTAAGGTGAYTYSWTRGITATTEDLTNLAAGSYTVIVTDANNCSATATITIAQPAAALTLTSTQTNVLCFGASTGSINLTAAGGTGAYTYSWTRGITATTEDLTNLAAGSYTVIVTDANNCSATATITIAQPAAALTLTSTQTNVLCFGASTGSINLTAAGGTGAYTYSWTGGITATTEDLTNLAAGSYTVIVTDANNCSATATITITQPAAALTLSSTQVDVLCFGASTGSINLTATGGTGAYTYSWTGGTTASTEDLTNLAAGTYMVTVTDANNCSATATITITQPAAALTLSSTRVDVLCFGASTGSINLTATGGTGPYTYSWTGGTQATTEDLTNLAAGSYTVTVTDASNCSATSTINITQPASALTLTSTKTDVLCFGAITGSINLTVAGGTGAYTYSWTGGTTATTEDLTNLAAGTYTVTVTDVNNCSATAAITITQPASALTLTSTKSDVLCFGASTGSINLTATGGTGAYTYSWTGGTTATTEDLTNLSAGTYTVTVTDANNCSATATITITQPAAALSLTSTKSDVLCFGASTGSINLTATGGTGAYTYRWTGGTTASTEDLTNLAAGTYSVIVTDANNCSATTTITITQPAAALTLTSTQTNVLCFGASTGSINLTAAGGTGAYTYSWTGGITATTEDLTNLAAGSYTVIVTDANNCSATATITITQPAAALTLSSTQVDVLCFGASTGSINLTATGGTGAYTYSWTGGTIATTEDLTNLAAGTYMVTVTDANNCSATATITITQPAAALSVTSTKSDVLCFGASTGSINLTASGGTGPYTYSWTGGITATTEDLTNLSAGSYTVSVTDANNCSATATITITQPAAALTLSSTQVDVLCFGANTGSINLTATGGTGPYTYSWTGGTTAATEDLTNLAAGTYTVTVIDRNNCIATTTVTINQLPALALTVSKIGVDCYGSSTGAIDINVVGGSAPYTYLWTGGKTNEDISGLKAGTYNVLVTDKNNCMVTASIIIEEPAAPLTLTFTKTDVPCFGFSNGIINLSVSGGTAPYKYSWTGGRTTEDLVGIAAGSYNVVVTDARNCTASTTITVSQPPIALSLNSTHKDVLCYGAENGSIDLNVTGGTAPYKFVWTGGSSTEDISGLKAGSYNVTVTDANNCSATLSVTINQPTTALELNLSKTDIICFGGNAGAINVKVSGGAAPYRYLWSDGNTAAVRTALAAGDYELTVTDANNCTKSASVTIVQPSQPFALNHTQSNIYCYGASTGSIDLNVIGGYAPYKYIWDNGKNTEDLSGLSAGSYTVTVTDSKGCEVTSSITITQPQSIEVEISKTNISCYGSTNGAISLVVRGGTAPYTYSWNNGKTTKDLIGLPTGVYSVLVTDAANCSVKKEIIISQPDPLKAVLSVKNASCLNNDGAISSSITGGIKPYKISWTGDKALSGDALVNLKSGSYEMIVTDAAGCTTSVKAELILGTCAPVAHNDKFSVEQDNLLIGDVAPNDISPLDAKLTFSKLTDPKNGTLTFEPNGKFTFLPDKGFAGIVEFSYQICNASGACHTAKVEINVSSFSVVNLTPELSSVWEGRKISVTARLERAVKDDVTITVEYSGKAEKERDYLVLDQYLSLTIPKGSLSTTQKMTIAALNDGFQEGDEDIIIKIKTVSNPEVRIGNGAVVIINDVYPPPPTTDVPQDEPINAEIVPDPLMSPNGDGSGNEFFTIQNIETYPDNEVVIFNRWGNELFAIKNYNNNDRNFKGFANKGLLVNSDLPLSDGVYFYIITTYRTIGPERTKQVNKGYLILKR</sequence>
<reference evidence="3" key="1">
    <citation type="submission" date="2017-02" db="EMBL/GenBank/DDBJ databases">
        <authorList>
            <person name="Varghese N."/>
            <person name="Submissions S."/>
        </authorList>
    </citation>
    <scope>NUCLEOTIDE SEQUENCE [LARGE SCALE GENOMIC DNA]</scope>
    <source>
        <strain evidence="3">DSM 22385</strain>
    </source>
</reference>
<feature type="domain" description="PKD/Chitinase" evidence="1">
    <location>
        <begin position="1532"/>
        <end position="1603"/>
    </location>
</feature>
<feature type="domain" description="PKD/Chitinase" evidence="1">
    <location>
        <begin position="2234"/>
        <end position="2305"/>
    </location>
</feature>
<feature type="domain" description="PKD/Chitinase" evidence="1">
    <location>
        <begin position="2464"/>
        <end position="2539"/>
    </location>
</feature>
<protein>
    <submittedName>
        <fullName evidence="2">Gliding motility-associated C-terminal domain-containing protein</fullName>
    </submittedName>
</protein>
<feature type="domain" description="PKD/Chitinase" evidence="1">
    <location>
        <begin position="829"/>
        <end position="904"/>
    </location>
</feature>
<dbReference type="InterPro" id="IPR025667">
    <property type="entry name" value="SprB_repeat"/>
</dbReference>
<dbReference type="Gene3D" id="2.60.40.740">
    <property type="match status" value="28"/>
</dbReference>
<dbReference type="Gene3D" id="2.60.40.10">
    <property type="entry name" value="Immunoglobulins"/>
    <property type="match status" value="1"/>
</dbReference>
<dbReference type="SUPFAM" id="SSF49299">
    <property type="entry name" value="PKD domain"/>
    <property type="match status" value="4"/>
</dbReference>
<feature type="domain" description="PKD/Chitinase" evidence="1">
    <location>
        <begin position="1688"/>
        <end position="1759"/>
    </location>
</feature>
<gene>
    <name evidence="2" type="ORF">SAMN05661099_0872</name>
</gene>
<feature type="domain" description="PKD/Chitinase" evidence="1">
    <location>
        <begin position="2156"/>
        <end position="2227"/>
    </location>
</feature>